<dbReference type="HAMAP" id="MF_01464_B">
    <property type="entry name" value="SecF_B"/>
    <property type="match status" value="1"/>
</dbReference>
<dbReference type="PATRIC" id="fig|1618331.3.peg.597"/>
<dbReference type="GO" id="GO:0005886">
    <property type="term" value="C:plasma membrane"/>
    <property type="evidence" value="ECO:0007669"/>
    <property type="project" value="UniProtKB-SubCell"/>
</dbReference>
<comment type="similarity">
    <text evidence="9">Belongs to the SecD/SecF family. SecF subfamily.</text>
</comment>
<dbReference type="PANTHER" id="PTHR30081:SF8">
    <property type="entry name" value="PROTEIN TRANSLOCASE SUBUNIT SECF"/>
    <property type="match status" value="1"/>
</dbReference>
<dbReference type="NCBIfam" id="TIGR00966">
    <property type="entry name" value="transloc_SecF"/>
    <property type="match status" value="1"/>
</dbReference>
<evidence type="ECO:0000256" key="5">
    <source>
        <dbReference type="ARBA" id="ARBA00022927"/>
    </source>
</evidence>
<feature type="transmembrane region" description="Helical" evidence="9">
    <location>
        <begin position="155"/>
        <end position="181"/>
    </location>
</feature>
<dbReference type="Proteomes" id="UP000034508">
    <property type="component" value="Unassembled WGS sequence"/>
</dbReference>
<feature type="transmembrane region" description="Helical" evidence="9">
    <location>
        <begin position="239"/>
        <end position="257"/>
    </location>
</feature>
<sequence>MNIIGRRKIWYLISLVLIVPGVVGLFLWGLPLGIDFKGGTLLDVQYKTDTVNKDQITEKLKEVGLKDINVQPGADSTFLIRTDPLTNETIQKTTDALSKIGEGYKQNRLDSVGPTVSSDLKTKAIVAIIIASLAIIIYIAIAFRKVPKPASSWRFGVCAVLALIHDILFVVGSFAIFGHFFGYEINSLFITALLTIMGFSVHDTIVVFDRIRENLRKSPSLNFETNVNNSIIQTLNRSLNTSFTVLIVLLSLFLLGGETLKEFMLALLLGVSIGTYSSIFNATPMLVSWQGWTSNRLKKKNAS</sequence>
<dbReference type="InterPro" id="IPR022813">
    <property type="entry name" value="SecD/SecF_arch_bac"/>
</dbReference>
<dbReference type="InterPro" id="IPR022646">
    <property type="entry name" value="SecD/SecF_CS"/>
</dbReference>
<keyword evidence="7 9" id="KW-0811">Translocation</keyword>
<reference evidence="11 12" key="1">
    <citation type="journal article" date="2015" name="Nature">
        <title>rRNA introns, odd ribosomes, and small enigmatic genomes across a large radiation of phyla.</title>
        <authorList>
            <person name="Brown C.T."/>
            <person name="Hug L.A."/>
            <person name="Thomas B.C."/>
            <person name="Sharon I."/>
            <person name="Castelle C.J."/>
            <person name="Singh A."/>
            <person name="Wilkins M.J."/>
            <person name="Williams K.H."/>
            <person name="Banfield J.F."/>
        </authorList>
    </citation>
    <scope>NUCLEOTIDE SEQUENCE [LARGE SCALE GENOMIC DNA]</scope>
</reference>
<keyword evidence="4 9" id="KW-0812">Transmembrane</keyword>
<accession>A0A0G0FGC8</accession>
<dbReference type="PANTHER" id="PTHR30081">
    <property type="entry name" value="PROTEIN-EXPORT MEMBRANE PROTEIN SEC"/>
    <property type="match status" value="1"/>
</dbReference>
<feature type="transmembrane region" description="Helical" evidence="9">
    <location>
        <begin position="124"/>
        <end position="143"/>
    </location>
</feature>
<dbReference type="Gene3D" id="1.20.1640.10">
    <property type="entry name" value="Multidrug efflux transporter AcrB transmembrane domain"/>
    <property type="match status" value="1"/>
</dbReference>
<dbReference type="PRINTS" id="PR01755">
    <property type="entry name" value="SECFTRNLCASE"/>
</dbReference>
<name>A0A0G0FGC8_9BACT</name>
<evidence type="ECO:0000256" key="2">
    <source>
        <dbReference type="ARBA" id="ARBA00022448"/>
    </source>
</evidence>
<dbReference type="EMBL" id="LBSM01000010">
    <property type="protein sequence ID" value="KKQ18083.1"/>
    <property type="molecule type" value="Genomic_DNA"/>
</dbReference>
<feature type="domain" description="Protein export membrane protein SecD/SecF C-terminal" evidence="10">
    <location>
        <begin position="94"/>
        <end position="290"/>
    </location>
</feature>
<comment type="caution">
    <text evidence="11">The sequence shown here is derived from an EMBL/GenBank/DDBJ whole genome shotgun (WGS) entry which is preliminary data.</text>
</comment>
<dbReference type="InterPro" id="IPR048634">
    <property type="entry name" value="SecD_SecF_C"/>
</dbReference>
<evidence type="ECO:0000256" key="6">
    <source>
        <dbReference type="ARBA" id="ARBA00022989"/>
    </source>
</evidence>
<keyword evidence="3 9" id="KW-1003">Cell membrane</keyword>
<evidence type="ECO:0000256" key="1">
    <source>
        <dbReference type="ARBA" id="ARBA00004651"/>
    </source>
</evidence>
<feature type="transmembrane region" description="Helical" evidence="9">
    <location>
        <begin position="9"/>
        <end position="30"/>
    </location>
</feature>
<dbReference type="GO" id="GO:0043952">
    <property type="term" value="P:protein transport by the Sec complex"/>
    <property type="evidence" value="ECO:0007669"/>
    <property type="project" value="UniProtKB-UniRule"/>
</dbReference>
<gene>
    <name evidence="9" type="primary">secF</name>
    <name evidence="11" type="ORF">US31_C0010G0007</name>
</gene>
<dbReference type="Pfam" id="PF07549">
    <property type="entry name" value="Sec_GG"/>
    <property type="match status" value="1"/>
</dbReference>
<evidence type="ECO:0000256" key="9">
    <source>
        <dbReference type="HAMAP-Rule" id="MF_01464"/>
    </source>
</evidence>
<evidence type="ECO:0000256" key="8">
    <source>
        <dbReference type="ARBA" id="ARBA00023136"/>
    </source>
</evidence>
<evidence type="ECO:0000256" key="7">
    <source>
        <dbReference type="ARBA" id="ARBA00023010"/>
    </source>
</evidence>
<dbReference type="GO" id="GO:0015450">
    <property type="term" value="F:protein-transporting ATPase activity"/>
    <property type="evidence" value="ECO:0007669"/>
    <property type="project" value="InterPro"/>
</dbReference>
<proteinExistence type="inferred from homology"/>
<dbReference type="InterPro" id="IPR005665">
    <property type="entry name" value="SecF_bac"/>
</dbReference>
<evidence type="ECO:0000256" key="3">
    <source>
        <dbReference type="ARBA" id="ARBA00022475"/>
    </source>
</evidence>
<feature type="transmembrane region" description="Helical" evidence="9">
    <location>
        <begin position="187"/>
        <end position="208"/>
    </location>
</feature>
<dbReference type="GO" id="GO:0006605">
    <property type="term" value="P:protein targeting"/>
    <property type="evidence" value="ECO:0007669"/>
    <property type="project" value="UniProtKB-UniRule"/>
</dbReference>
<comment type="subunit">
    <text evidence="9">Forms a complex with SecD. Part of the essential Sec protein translocation apparatus which comprises SecA, SecYEG and auxiliary proteins SecDF. Other proteins may also be involved.</text>
</comment>
<dbReference type="InterPro" id="IPR022645">
    <property type="entry name" value="SecD/SecF_bac"/>
</dbReference>
<dbReference type="GO" id="GO:0065002">
    <property type="term" value="P:intracellular protein transmembrane transport"/>
    <property type="evidence" value="ECO:0007669"/>
    <property type="project" value="UniProtKB-UniRule"/>
</dbReference>
<feature type="transmembrane region" description="Helical" evidence="9">
    <location>
        <begin position="263"/>
        <end position="289"/>
    </location>
</feature>
<protein>
    <recommendedName>
        <fullName evidence="9">Protein-export membrane protein SecF</fullName>
    </recommendedName>
</protein>
<dbReference type="AlphaFoldDB" id="A0A0G0FGC8"/>
<evidence type="ECO:0000313" key="11">
    <source>
        <dbReference type="EMBL" id="KKQ18083.1"/>
    </source>
</evidence>
<evidence type="ECO:0000259" key="10">
    <source>
        <dbReference type="Pfam" id="PF02355"/>
    </source>
</evidence>
<evidence type="ECO:0000313" key="12">
    <source>
        <dbReference type="Proteomes" id="UP000034508"/>
    </source>
</evidence>
<comment type="function">
    <text evidence="9">Part of the Sec protein translocase complex. Interacts with the SecYEG preprotein conducting channel. SecDF uses the proton motive force (PMF) to complete protein translocation after the ATP-dependent function of SecA.</text>
</comment>
<dbReference type="SUPFAM" id="SSF82866">
    <property type="entry name" value="Multidrug efflux transporter AcrB transmembrane domain"/>
    <property type="match status" value="1"/>
</dbReference>
<evidence type="ECO:0000256" key="4">
    <source>
        <dbReference type="ARBA" id="ARBA00022692"/>
    </source>
</evidence>
<keyword evidence="6 9" id="KW-1133">Transmembrane helix</keyword>
<organism evidence="11 12">
    <name type="scientific">Berkelbacteria bacterium GW2011_GWA1_36_9</name>
    <dbReference type="NCBI Taxonomy" id="1618331"/>
    <lineage>
        <taxon>Bacteria</taxon>
        <taxon>Candidatus Berkelbacteria</taxon>
    </lineage>
</organism>
<keyword evidence="2 9" id="KW-0813">Transport</keyword>
<keyword evidence="8 9" id="KW-0472">Membrane</keyword>
<dbReference type="Pfam" id="PF02355">
    <property type="entry name" value="SecD_SecF_C"/>
    <property type="match status" value="1"/>
</dbReference>
<comment type="subcellular location">
    <subcellularLocation>
        <location evidence="1 9">Cell membrane</location>
        <topology evidence="1 9">Multi-pass membrane protein</topology>
    </subcellularLocation>
</comment>
<keyword evidence="5 9" id="KW-0653">Protein transport</keyword>